<dbReference type="PANTHER" id="PTHR47835">
    <property type="entry name" value="HFM1, ATP DEPENDENT DNA HELICASE HOMOLOG"/>
    <property type="match status" value="1"/>
</dbReference>
<dbReference type="PANTHER" id="PTHR47835:SF3">
    <property type="entry name" value="HELICASE FOR MEIOSIS 1"/>
    <property type="match status" value="1"/>
</dbReference>
<gene>
    <name evidence="2" type="ORF">BCR39DRAFT_541983</name>
</gene>
<dbReference type="InterPro" id="IPR027417">
    <property type="entry name" value="P-loop_NTPase"/>
</dbReference>
<dbReference type="PROSITE" id="PS51192">
    <property type="entry name" value="HELICASE_ATP_BIND_1"/>
    <property type="match status" value="1"/>
</dbReference>
<dbReference type="Proteomes" id="UP000193986">
    <property type="component" value="Unassembled WGS sequence"/>
</dbReference>
<keyword evidence="3" id="KW-1185">Reference proteome</keyword>
<dbReference type="GO" id="GO:0043138">
    <property type="term" value="F:3'-5' DNA helicase activity"/>
    <property type="evidence" value="ECO:0007669"/>
    <property type="project" value="UniProtKB-EC"/>
</dbReference>
<name>A0A1Y2AUB3_9TREE</name>
<evidence type="ECO:0000313" key="2">
    <source>
        <dbReference type="EMBL" id="ORY26149.1"/>
    </source>
</evidence>
<dbReference type="EMBL" id="MCFC01000050">
    <property type="protein sequence ID" value="ORY26149.1"/>
    <property type="molecule type" value="Genomic_DNA"/>
</dbReference>
<dbReference type="GO" id="GO:0003676">
    <property type="term" value="F:nucleic acid binding"/>
    <property type="evidence" value="ECO:0007669"/>
    <property type="project" value="InterPro"/>
</dbReference>
<dbReference type="GO" id="GO:0016787">
    <property type="term" value="F:hydrolase activity"/>
    <property type="evidence" value="ECO:0007669"/>
    <property type="project" value="UniProtKB-KW"/>
</dbReference>
<feature type="domain" description="Helicase ATP-binding" evidence="1">
    <location>
        <begin position="243"/>
        <end position="422"/>
    </location>
</feature>
<dbReference type="Pfam" id="PF00270">
    <property type="entry name" value="DEAD"/>
    <property type="match status" value="1"/>
</dbReference>
<dbReference type="InterPro" id="IPR052247">
    <property type="entry name" value="Meiotic_Crossover_Helicase"/>
</dbReference>
<dbReference type="OrthoDB" id="5575at2759"/>
<dbReference type="Gene3D" id="3.40.50.300">
    <property type="entry name" value="P-loop containing nucleotide triphosphate hydrolases"/>
    <property type="match status" value="2"/>
</dbReference>
<dbReference type="GO" id="GO:0005524">
    <property type="term" value="F:ATP binding"/>
    <property type="evidence" value="ECO:0007669"/>
    <property type="project" value="InterPro"/>
</dbReference>
<dbReference type="InterPro" id="IPR014001">
    <property type="entry name" value="Helicase_ATP-bd"/>
</dbReference>
<dbReference type="AlphaFoldDB" id="A0A1Y2AUB3"/>
<evidence type="ECO:0000313" key="3">
    <source>
        <dbReference type="Proteomes" id="UP000193986"/>
    </source>
</evidence>
<dbReference type="InterPro" id="IPR011545">
    <property type="entry name" value="DEAD/DEAH_box_helicase_dom"/>
</dbReference>
<dbReference type="SMART" id="SM00487">
    <property type="entry name" value="DEXDc"/>
    <property type="match status" value="1"/>
</dbReference>
<organism evidence="2 3">
    <name type="scientific">Naematelia encephala</name>
    <dbReference type="NCBI Taxonomy" id="71784"/>
    <lineage>
        <taxon>Eukaryota</taxon>
        <taxon>Fungi</taxon>
        <taxon>Dikarya</taxon>
        <taxon>Basidiomycota</taxon>
        <taxon>Agaricomycotina</taxon>
        <taxon>Tremellomycetes</taxon>
        <taxon>Tremellales</taxon>
        <taxon>Naemateliaceae</taxon>
        <taxon>Naematelia</taxon>
    </lineage>
</organism>
<keyword evidence="2" id="KW-0378">Hydrolase</keyword>
<dbReference type="InParanoid" id="A0A1Y2AUB3"/>
<proteinExistence type="predicted"/>
<dbReference type="STRING" id="71784.A0A1Y2AUB3"/>
<accession>A0A1Y2AUB3</accession>
<comment type="caution">
    <text evidence="2">The sequence shown here is derived from an EMBL/GenBank/DDBJ whole genome shotgun (WGS) entry which is preliminary data.</text>
</comment>
<evidence type="ECO:0000259" key="1">
    <source>
        <dbReference type="PROSITE" id="PS51192"/>
    </source>
</evidence>
<sequence>MRPSDSRSLAAALLAKLDEEEDRGDTRSRVHTSYPQVSMFDHDIDAIEIRGAVDPSAIYIPSSVNAFNHPAQQKVEYEEDSSFIPYSSPTPIREPVRPASFSLHRQGAKHLVPPKHTQNTAHRHPLLPAKDDVPFVRKASPTLNTSPMNIPKVSSDPYGDSIWEDSEYVEMNTTVADNVEETIQDDEPVVTPEELKRREEEKSTAISNNKLGVKIIPVTQLPDKWRSIFRFGSFNPVQSKVFHATYETDENLVVSAPTGSGKTTIFELAFIRMMKQEGSSYGSEPLAIYLAPTKALCNERARDWDERLSALGIRCIEVTGDTGHTAAAINALKEANLIVTTPEKWDSLTRRASAIAKVMNRLALIMIDEVHILREPRGATLEVVISRMKSRGDRVRFVALSASVPNIEDVARWLAPSHTSPDTGSFEGQPPPDPQIFSQQPIVKTAKVFKFGEEFRPTQLERQVYGFDLANEWATHAELDKHLYKILLDHSKGQPVLVFCSTRKSCQTTAETIFKAYKESRQRGSKLPWRLQDQ</sequence>
<reference evidence="2 3" key="1">
    <citation type="submission" date="2016-07" db="EMBL/GenBank/DDBJ databases">
        <title>Pervasive Adenine N6-methylation of Active Genes in Fungi.</title>
        <authorList>
            <consortium name="DOE Joint Genome Institute"/>
            <person name="Mondo S.J."/>
            <person name="Dannebaum R.O."/>
            <person name="Kuo R.C."/>
            <person name="Labutti K."/>
            <person name="Haridas S."/>
            <person name="Kuo A."/>
            <person name="Salamov A."/>
            <person name="Ahrendt S.R."/>
            <person name="Lipzen A."/>
            <person name="Sullivan W."/>
            <person name="Andreopoulos W.B."/>
            <person name="Clum A."/>
            <person name="Lindquist E."/>
            <person name="Daum C."/>
            <person name="Ramamoorthy G.K."/>
            <person name="Gryganskyi A."/>
            <person name="Culley D."/>
            <person name="Magnuson J.K."/>
            <person name="James T.Y."/>
            <person name="O'Malley M.A."/>
            <person name="Stajich J.E."/>
            <person name="Spatafora J.W."/>
            <person name="Visel A."/>
            <person name="Grigoriev I.V."/>
        </authorList>
    </citation>
    <scope>NUCLEOTIDE SEQUENCE [LARGE SCALE GENOMIC DNA]</scope>
    <source>
        <strain evidence="2 3">68-887.2</strain>
    </source>
</reference>
<protein>
    <submittedName>
        <fullName evidence="2">p-loop containing nucleoside triphosphate hydrolase protein</fullName>
    </submittedName>
</protein>
<dbReference type="SUPFAM" id="SSF52540">
    <property type="entry name" value="P-loop containing nucleoside triphosphate hydrolases"/>
    <property type="match status" value="2"/>
</dbReference>